<name>A0A0L0VA84_9BASI</name>
<dbReference type="Proteomes" id="UP000054564">
    <property type="component" value="Unassembled WGS sequence"/>
</dbReference>
<accession>A0A0L0VA84</accession>
<proteinExistence type="predicted"/>
<protein>
    <submittedName>
        <fullName evidence="1">Uncharacterized protein</fullName>
    </submittedName>
</protein>
<evidence type="ECO:0000313" key="1">
    <source>
        <dbReference type="EMBL" id="KNE95889.1"/>
    </source>
</evidence>
<dbReference type="AlphaFoldDB" id="A0A0L0VA84"/>
<sequence length="202" mass="22632">MGCCTQWPPKTHISETHSDTTGSHLHLAHSTTTCFADPDSRSSFDNVHLIIGPISGNDDVILGTPFLTKFDIGVLLKSRQIVTDRSNSGIYDYRVQTSVCGITLPPSTTPYPCAKKEINFLKDYTDIFPPDIPAVANGPDNLQHFPDIPYPKKPQAALSHVRHHIVLMDPKAVINEPQYPYPRKYLKSWRTLWAQHLDKGCI</sequence>
<dbReference type="STRING" id="1165861.A0A0L0VA84"/>
<comment type="caution">
    <text evidence="1">The sequence shown here is derived from an EMBL/GenBank/DDBJ whole genome shotgun (WGS) entry which is preliminary data.</text>
</comment>
<keyword evidence="2" id="KW-1185">Reference proteome</keyword>
<evidence type="ECO:0000313" key="2">
    <source>
        <dbReference type="Proteomes" id="UP000054564"/>
    </source>
</evidence>
<reference evidence="2" key="1">
    <citation type="submission" date="2014-03" db="EMBL/GenBank/DDBJ databases">
        <title>The Genome Sequence of Puccinia striiformis f. sp. tritici PST-78.</title>
        <authorList>
            <consortium name="The Broad Institute Genome Sequencing Platform"/>
            <person name="Cuomo C."/>
            <person name="Hulbert S."/>
            <person name="Chen X."/>
            <person name="Walker B."/>
            <person name="Young S.K."/>
            <person name="Zeng Q."/>
            <person name="Gargeya S."/>
            <person name="Fitzgerald M."/>
            <person name="Haas B."/>
            <person name="Abouelleil A."/>
            <person name="Alvarado L."/>
            <person name="Arachchi H.M."/>
            <person name="Berlin A.M."/>
            <person name="Chapman S.B."/>
            <person name="Goldberg J."/>
            <person name="Griggs A."/>
            <person name="Gujja S."/>
            <person name="Hansen M."/>
            <person name="Howarth C."/>
            <person name="Imamovic A."/>
            <person name="Larimer J."/>
            <person name="McCowan C."/>
            <person name="Montmayeur A."/>
            <person name="Murphy C."/>
            <person name="Neiman D."/>
            <person name="Pearson M."/>
            <person name="Priest M."/>
            <person name="Roberts A."/>
            <person name="Saif S."/>
            <person name="Shea T."/>
            <person name="Sisk P."/>
            <person name="Sykes S."/>
            <person name="Wortman J."/>
            <person name="Nusbaum C."/>
            <person name="Birren B."/>
        </authorList>
    </citation>
    <scope>NUCLEOTIDE SEQUENCE [LARGE SCALE GENOMIC DNA]</scope>
    <source>
        <strain evidence="2">race PST-78</strain>
    </source>
</reference>
<dbReference type="EMBL" id="AJIL01000090">
    <property type="protein sequence ID" value="KNE95889.1"/>
    <property type="molecule type" value="Genomic_DNA"/>
</dbReference>
<organism evidence="1 2">
    <name type="scientific">Puccinia striiformis f. sp. tritici PST-78</name>
    <dbReference type="NCBI Taxonomy" id="1165861"/>
    <lineage>
        <taxon>Eukaryota</taxon>
        <taxon>Fungi</taxon>
        <taxon>Dikarya</taxon>
        <taxon>Basidiomycota</taxon>
        <taxon>Pucciniomycotina</taxon>
        <taxon>Pucciniomycetes</taxon>
        <taxon>Pucciniales</taxon>
        <taxon>Pucciniaceae</taxon>
        <taxon>Puccinia</taxon>
    </lineage>
</organism>
<gene>
    <name evidence="1" type="ORF">PSTG_10806</name>
</gene>